<evidence type="ECO:0000313" key="3">
    <source>
        <dbReference type="Proteomes" id="UP001642409"/>
    </source>
</evidence>
<name>A0AA86V466_9EUKA</name>
<proteinExistence type="predicted"/>
<evidence type="ECO:0000313" key="1">
    <source>
        <dbReference type="EMBL" id="CAI9975627.1"/>
    </source>
</evidence>
<reference evidence="2 3" key="2">
    <citation type="submission" date="2024-07" db="EMBL/GenBank/DDBJ databases">
        <authorList>
            <person name="Akdeniz Z."/>
        </authorList>
    </citation>
    <scope>NUCLEOTIDE SEQUENCE [LARGE SCALE GENOMIC DNA]</scope>
</reference>
<evidence type="ECO:0000313" key="2">
    <source>
        <dbReference type="EMBL" id="CAL5986940.1"/>
    </source>
</evidence>
<dbReference type="EMBL" id="CATOUU010001169">
    <property type="protein sequence ID" value="CAI9975627.1"/>
    <property type="molecule type" value="Genomic_DNA"/>
</dbReference>
<dbReference type="EMBL" id="CAXDID020000020">
    <property type="protein sequence ID" value="CAL5986940.1"/>
    <property type="molecule type" value="Genomic_DNA"/>
</dbReference>
<sequence length="298" mass="33963">MQLAISIQQVYAPILQQQVLNVVQISDKNASIIQCGNVTYQIADNGSVSAYGQKPSLFHNQLQLNYIYIQIDDVRQLYCDIALNQLWYITKQGTLYQEALGPNGQTVFYQYSESNVPITGVLQMTGNFNVKYLLTTAGLFVRGSCNPFYMLCGQNYPNLYTYFVKVVIDPILINDIGHIEFDVGMGRFLFIYMKNQTIYTLGSTNGILASSDSYINLLGQHSRAAIGVNAQTNLPILYYLQNNNLFYKDVTKNESILLFSAVEDFTIQSNQERICNYIFIKQQAEQLPRIQIYDKNWS</sequence>
<keyword evidence="3" id="KW-1185">Reference proteome</keyword>
<organism evidence="1">
    <name type="scientific">Hexamita inflata</name>
    <dbReference type="NCBI Taxonomy" id="28002"/>
    <lineage>
        <taxon>Eukaryota</taxon>
        <taxon>Metamonada</taxon>
        <taxon>Diplomonadida</taxon>
        <taxon>Hexamitidae</taxon>
        <taxon>Hexamitinae</taxon>
        <taxon>Hexamita</taxon>
    </lineage>
</organism>
<comment type="caution">
    <text evidence="1">The sequence shown here is derived from an EMBL/GenBank/DDBJ whole genome shotgun (WGS) entry which is preliminary data.</text>
</comment>
<reference evidence="1" key="1">
    <citation type="submission" date="2023-06" db="EMBL/GenBank/DDBJ databases">
        <authorList>
            <person name="Kurt Z."/>
        </authorList>
    </citation>
    <scope>NUCLEOTIDE SEQUENCE</scope>
</reference>
<accession>A0AA86V466</accession>
<gene>
    <name evidence="1" type="ORF">HINF_LOCUS63272</name>
    <name evidence="2" type="ORF">HINF_LOCUS9658</name>
</gene>
<protein>
    <submittedName>
        <fullName evidence="2">Hypothetical_protein</fullName>
    </submittedName>
</protein>
<dbReference type="Proteomes" id="UP001642409">
    <property type="component" value="Unassembled WGS sequence"/>
</dbReference>
<dbReference type="AlphaFoldDB" id="A0AA86V466"/>